<comment type="similarity">
    <text evidence="8">Belongs to the ATPase delta chain family.</text>
</comment>
<reference evidence="9 10" key="1">
    <citation type="journal article" date="2023" name="Microbiol. Spectr.">
        <title>Symbiosis of Carpenter Bees with Uncharacterized Lactic Acid Bacteria Showing NAD Auxotrophy.</title>
        <authorList>
            <person name="Kawasaki S."/>
            <person name="Ozawa K."/>
            <person name="Mori T."/>
            <person name="Yamamoto A."/>
            <person name="Ito M."/>
            <person name="Ohkuma M."/>
            <person name="Sakamoto M."/>
            <person name="Matsutani M."/>
        </authorList>
    </citation>
    <scope>NUCLEOTIDE SEQUENCE [LARGE SCALE GENOMIC DNA]</scope>
    <source>
        <strain evidence="9 10">Kim32-2</strain>
    </source>
</reference>
<dbReference type="InterPro" id="IPR026015">
    <property type="entry name" value="ATP_synth_OSCP/delta_N_sf"/>
</dbReference>
<dbReference type="Proteomes" id="UP001321741">
    <property type="component" value="Chromosome"/>
</dbReference>
<keyword evidence="5 8" id="KW-0472">Membrane</keyword>
<comment type="subcellular location">
    <subcellularLocation>
        <location evidence="8">Cell membrane</location>
        <topology evidence="8">Peripheral membrane protein</topology>
    </subcellularLocation>
    <subcellularLocation>
        <location evidence="1">Membrane</location>
    </subcellularLocation>
</comment>
<proteinExistence type="inferred from homology"/>
<name>A0ABM8BGI8_9LACO</name>
<keyword evidence="3 8" id="KW-0375">Hydrogen ion transport</keyword>
<evidence type="ECO:0000256" key="7">
    <source>
        <dbReference type="ARBA" id="ARBA00023310"/>
    </source>
</evidence>
<dbReference type="NCBIfam" id="TIGR01145">
    <property type="entry name" value="ATP_synt_delta"/>
    <property type="match status" value="1"/>
</dbReference>
<evidence type="ECO:0000256" key="8">
    <source>
        <dbReference type="HAMAP-Rule" id="MF_01416"/>
    </source>
</evidence>
<dbReference type="EMBL" id="AP026803">
    <property type="protein sequence ID" value="BDR60365.1"/>
    <property type="molecule type" value="Genomic_DNA"/>
</dbReference>
<keyword evidence="10" id="KW-1185">Reference proteome</keyword>
<evidence type="ECO:0000313" key="9">
    <source>
        <dbReference type="EMBL" id="BDR60365.1"/>
    </source>
</evidence>
<evidence type="ECO:0000256" key="1">
    <source>
        <dbReference type="ARBA" id="ARBA00004370"/>
    </source>
</evidence>
<dbReference type="PROSITE" id="PS00389">
    <property type="entry name" value="ATPASE_DELTA"/>
    <property type="match status" value="1"/>
</dbReference>
<accession>A0ABM8BGI8</accession>
<dbReference type="PANTHER" id="PTHR11910">
    <property type="entry name" value="ATP SYNTHASE DELTA CHAIN"/>
    <property type="match status" value="1"/>
</dbReference>
<dbReference type="RefSeq" id="WP_317638070.1">
    <property type="nucleotide sequence ID" value="NZ_AP026803.1"/>
</dbReference>
<keyword evidence="4 8" id="KW-0406">Ion transport</keyword>
<dbReference type="InterPro" id="IPR000711">
    <property type="entry name" value="ATPase_OSCP/dsu"/>
</dbReference>
<evidence type="ECO:0000256" key="2">
    <source>
        <dbReference type="ARBA" id="ARBA00022448"/>
    </source>
</evidence>
<dbReference type="InterPro" id="IPR020781">
    <property type="entry name" value="ATPase_OSCP/d_CS"/>
</dbReference>
<sequence length="182" mass="20171">MALSKEEIAARYGTALFDYAQDMKALEAVHADLQELRQALSAHPQILQVFSDPILNTTEKKKALSAIEQGLVDEVQNFLNLLLDYNHFSALPAIIAYFNDLYNKNKKIMAGTAITSIELDESQLKALGESYAQKYGLTQVHLDNEVDDSIIGGVILKVGDYVVDGSVKNKLTKIRARLISKD</sequence>
<keyword evidence="6 8" id="KW-0139">CF(1)</keyword>
<evidence type="ECO:0000313" key="10">
    <source>
        <dbReference type="Proteomes" id="UP001321741"/>
    </source>
</evidence>
<protein>
    <recommendedName>
        <fullName evidence="8">ATP synthase subunit delta</fullName>
    </recommendedName>
    <alternativeName>
        <fullName evidence="8">ATP synthase F(1) sector subunit delta</fullName>
    </alternativeName>
    <alternativeName>
        <fullName evidence="8">F-type ATPase subunit delta</fullName>
        <shortName evidence="8">F-ATPase subunit delta</shortName>
    </alternativeName>
</protein>
<evidence type="ECO:0000256" key="5">
    <source>
        <dbReference type="ARBA" id="ARBA00023136"/>
    </source>
</evidence>
<dbReference type="SUPFAM" id="SSF47928">
    <property type="entry name" value="N-terminal domain of the delta subunit of the F1F0-ATP synthase"/>
    <property type="match status" value="1"/>
</dbReference>
<evidence type="ECO:0000256" key="6">
    <source>
        <dbReference type="ARBA" id="ARBA00023196"/>
    </source>
</evidence>
<dbReference type="Pfam" id="PF00213">
    <property type="entry name" value="OSCP"/>
    <property type="match status" value="1"/>
</dbReference>
<evidence type="ECO:0000256" key="3">
    <source>
        <dbReference type="ARBA" id="ARBA00022781"/>
    </source>
</evidence>
<comment type="function">
    <text evidence="8">This protein is part of the stalk that links CF(0) to CF(1). It either transmits conformational changes from CF(0) to CF(1) or is implicated in proton conduction.</text>
</comment>
<keyword evidence="8" id="KW-1003">Cell membrane</keyword>
<dbReference type="PRINTS" id="PR00125">
    <property type="entry name" value="ATPASEDELTA"/>
</dbReference>
<organism evidence="9 10">
    <name type="scientific">Lactobacillus xylocopicola</name>
    <dbReference type="NCBI Taxonomy" id="2976676"/>
    <lineage>
        <taxon>Bacteria</taxon>
        <taxon>Bacillati</taxon>
        <taxon>Bacillota</taxon>
        <taxon>Bacilli</taxon>
        <taxon>Lactobacillales</taxon>
        <taxon>Lactobacillaceae</taxon>
        <taxon>Lactobacillus</taxon>
    </lineage>
</organism>
<keyword evidence="7 8" id="KW-0066">ATP synthesis</keyword>
<dbReference type="Gene3D" id="1.10.520.20">
    <property type="entry name" value="N-terminal domain of the delta subunit of the F1F0-ATP synthase"/>
    <property type="match status" value="1"/>
</dbReference>
<gene>
    <name evidence="8 9" type="primary">atpH</name>
    <name evidence="9" type="ORF">KIM322_06260</name>
</gene>
<comment type="function">
    <text evidence="8">F(1)F(0) ATP synthase produces ATP from ADP in the presence of a proton or sodium gradient. F-type ATPases consist of two structural domains, F(1) containing the extramembraneous catalytic core and F(0) containing the membrane proton channel, linked together by a central stalk and a peripheral stalk. During catalysis, ATP synthesis in the catalytic domain of F(1) is coupled via a rotary mechanism of the central stalk subunits to proton translocation.</text>
</comment>
<evidence type="ECO:0000256" key="4">
    <source>
        <dbReference type="ARBA" id="ARBA00023065"/>
    </source>
</evidence>
<dbReference type="HAMAP" id="MF_01416">
    <property type="entry name" value="ATP_synth_delta_bact"/>
    <property type="match status" value="1"/>
</dbReference>
<keyword evidence="2 8" id="KW-0813">Transport</keyword>